<evidence type="ECO:0000259" key="1">
    <source>
        <dbReference type="PROSITE" id="PS50943"/>
    </source>
</evidence>
<evidence type="ECO:0000313" key="2">
    <source>
        <dbReference type="EMBL" id="GIH77166.1"/>
    </source>
</evidence>
<dbReference type="Proteomes" id="UP000616724">
    <property type="component" value="Unassembled WGS sequence"/>
</dbReference>
<reference evidence="2 3" key="1">
    <citation type="submission" date="2021-01" db="EMBL/GenBank/DDBJ databases">
        <title>Whole genome shotgun sequence of Planobispora longispora NBRC 13918.</title>
        <authorList>
            <person name="Komaki H."/>
            <person name="Tamura T."/>
        </authorList>
    </citation>
    <scope>NUCLEOTIDE SEQUENCE [LARGE SCALE GENOMIC DNA]</scope>
    <source>
        <strain evidence="2 3">NBRC 13918</strain>
    </source>
</reference>
<keyword evidence="3" id="KW-1185">Reference proteome</keyword>
<dbReference type="InterPro" id="IPR010982">
    <property type="entry name" value="Lambda_DNA-bd_dom_sf"/>
</dbReference>
<dbReference type="Pfam" id="PF01381">
    <property type="entry name" value="HTH_3"/>
    <property type="match status" value="1"/>
</dbReference>
<dbReference type="GO" id="GO:0003677">
    <property type="term" value="F:DNA binding"/>
    <property type="evidence" value="ECO:0007669"/>
    <property type="project" value="InterPro"/>
</dbReference>
<dbReference type="InterPro" id="IPR011990">
    <property type="entry name" value="TPR-like_helical_dom_sf"/>
</dbReference>
<dbReference type="CDD" id="cd00093">
    <property type="entry name" value="HTH_XRE"/>
    <property type="match status" value="1"/>
</dbReference>
<dbReference type="Gene3D" id="1.10.260.40">
    <property type="entry name" value="lambda repressor-like DNA-binding domains"/>
    <property type="match status" value="1"/>
</dbReference>
<protein>
    <recommendedName>
        <fullName evidence="1">HTH cro/C1-type domain-containing protein</fullName>
    </recommendedName>
</protein>
<sequence>MIRLLTKYGITQGQIANLTGIPQGRISEYKSGKRIPTAKHTFEAFADGLGMPGHLRSALGLAARTEVNGTLMVDGGIHIPGDTFDLQVLAEAVGKRSDVVKRREMLAMVAKVGASAAVIQTEAWERVAHALSKPSSLDESIVREMEARSAGFHRLEEIIPAAVLFKGLTVHLRELGTLLSGIPANASDELRTRFVAVAGESSVLAGWAASDMGNAAAARNYYETAERAAKEAEDPAILACSLGYRSYAPSVKGAHGRSRALLSSALEALSGRSESPGTLSWIAARHAEESAALGDKAVALNSWARADDAYSMTDTEEDRVWTRFLDQNRFDSYRISTYANIGRLDEAQEAASALLARLGHPDRKKAVIILEGIAVAHLSQGSVQEACKLAREGLSLVRETEFLMWLPKFEAIGQGLTRWRAQPPVRAYLEDLATTKRHFASSLR</sequence>
<dbReference type="PROSITE" id="PS50943">
    <property type="entry name" value="HTH_CROC1"/>
    <property type="match status" value="1"/>
</dbReference>
<dbReference type="Gene3D" id="1.25.40.10">
    <property type="entry name" value="Tetratricopeptide repeat domain"/>
    <property type="match status" value="1"/>
</dbReference>
<gene>
    <name evidence="2" type="ORF">Plo01_35950</name>
</gene>
<dbReference type="EMBL" id="BOOH01000026">
    <property type="protein sequence ID" value="GIH77166.1"/>
    <property type="molecule type" value="Genomic_DNA"/>
</dbReference>
<evidence type="ECO:0000313" key="3">
    <source>
        <dbReference type="Proteomes" id="UP000616724"/>
    </source>
</evidence>
<name>A0A8J3RN55_9ACTN</name>
<organism evidence="2 3">
    <name type="scientific">Planobispora longispora</name>
    <dbReference type="NCBI Taxonomy" id="28887"/>
    <lineage>
        <taxon>Bacteria</taxon>
        <taxon>Bacillati</taxon>
        <taxon>Actinomycetota</taxon>
        <taxon>Actinomycetes</taxon>
        <taxon>Streptosporangiales</taxon>
        <taxon>Streptosporangiaceae</taxon>
        <taxon>Planobispora</taxon>
    </lineage>
</organism>
<accession>A0A8J3RN55</accession>
<proteinExistence type="predicted"/>
<feature type="domain" description="HTH cro/C1-type" evidence="1">
    <location>
        <begin position="1"/>
        <end position="55"/>
    </location>
</feature>
<dbReference type="AlphaFoldDB" id="A0A8J3RN55"/>
<comment type="caution">
    <text evidence="2">The sequence shown here is derived from an EMBL/GenBank/DDBJ whole genome shotgun (WGS) entry which is preliminary data.</text>
</comment>
<dbReference type="SUPFAM" id="SSF47413">
    <property type="entry name" value="lambda repressor-like DNA-binding domains"/>
    <property type="match status" value="1"/>
</dbReference>
<dbReference type="InterPro" id="IPR001387">
    <property type="entry name" value="Cro/C1-type_HTH"/>
</dbReference>